<keyword evidence="1 5" id="KW-0489">Methyltransferase</keyword>
<evidence type="ECO:0000256" key="2">
    <source>
        <dbReference type="ARBA" id="ARBA00022679"/>
    </source>
</evidence>
<protein>
    <submittedName>
        <fullName evidence="5">Methyltransferase type 11</fullName>
    </submittedName>
</protein>
<reference evidence="5 6" key="1">
    <citation type="submission" date="2015-02" db="EMBL/GenBank/DDBJ databases">
        <authorList>
            <person name="Ju K.-S."/>
            <person name="Doroghazi J.R."/>
            <person name="Metcalf W."/>
        </authorList>
    </citation>
    <scope>NUCLEOTIDE SEQUENCE [LARGE SCALE GENOMIC DNA]</scope>
    <source>
        <strain evidence="5 6">NRRL ISP-5550</strain>
    </source>
</reference>
<dbReference type="Proteomes" id="UP000033551">
    <property type="component" value="Unassembled WGS sequence"/>
</dbReference>
<evidence type="ECO:0000259" key="4">
    <source>
        <dbReference type="Pfam" id="PF13649"/>
    </source>
</evidence>
<dbReference type="AlphaFoldDB" id="A0A0F4IYS8"/>
<dbReference type="InterPro" id="IPR029063">
    <property type="entry name" value="SAM-dependent_MTases_sf"/>
</dbReference>
<dbReference type="Pfam" id="PF13649">
    <property type="entry name" value="Methyltransf_25"/>
    <property type="match status" value="1"/>
</dbReference>
<evidence type="ECO:0000313" key="6">
    <source>
        <dbReference type="Proteomes" id="UP000033551"/>
    </source>
</evidence>
<dbReference type="SUPFAM" id="SSF53335">
    <property type="entry name" value="S-adenosyl-L-methionine-dependent methyltransferases"/>
    <property type="match status" value="1"/>
</dbReference>
<keyword evidence="3" id="KW-0949">S-adenosyl-L-methionine</keyword>
<organism evidence="5 6">
    <name type="scientific">Streptomyces katrae</name>
    <dbReference type="NCBI Taxonomy" id="68223"/>
    <lineage>
        <taxon>Bacteria</taxon>
        <taxon>Bacillati</taxon>
        <taxon>Actinomycetota</taxon>
        <taxon>Actinomycetes</taxon>
        <taxon>Kitasatosporales</taxon>
        <taxon>Streptomycetaceae</taxon>
        <taxon>Streptomyces</taxon>
    </lineage>
</organism>
<dbReference type="PANTHER" id="PTHR43464:SF19">
    <property type="entry name" value="UBIQUINONE BIOSYNTHESIS O-METHYLTRANSFERASE, MITOCHONDRIAL"/>
    <property type="match status" value="1"/>
</dbReference>
<dbReference type="InterPro" id="IPR041698">
    <property type="entry name" value="Methyltransf_25"/>
</dbReference>
<keyword evidence="2 5" id="KW-0808">Transferase</keyword>
<dbReference type="PATRIC" id="fig|68223.7.peg.1901"/>
<dbReference type="PANTHER" id="PTHR43464">
    <property type="entry name" value="METHYLTRANSFERASE"/>
    <property type="match status" value="1"/>
</dbReference>
<proteinExistence type="predicted"/>
<dbReference type="GO" id="GO:0008168">
    <property type="term" value="F:methyltransferase activity"/>
    <property type="evidence" value="ECO:0007669"/>
    <property type="project" value="UniProtKB-KW"/>
</dbReference>
<dbReference type="EMBL" id="JZWV01000862">
    <property type="protein sequence ID" value="KJY27180.1"/>
    <property type="molecule type" value="Genomic_DNA"/>
</dbReference>
<evidence type="ECO:0000256" key="1">
    <source>
        <dbReference type="ARBA" id="ARBA00022603"/>
    </source>
</evidence>
<name>A0A0F4IYS8_9ACTN</name>
<accession>A0A0F4IYS8</accession>
<feature type="domain" description="Methyltransferase" evidence="4">
    <location>
        <begin position="55"/>
        <end position="147"/>
    </location>
</feature>
<dbReference type="STRING" id="68223.GCA_002028425_02063"/>
<comment type="caution">
    <text evidence="5">The sequence shown here is derived from an EMBL/GenBank/DDBJ whole genome shotgun (WGS) entry which is preliminary data.</text>
</comment>
<evidence type="ECO:0000313" key="5">
    <source>
        <dbReference type="EMBL" id="KJY27180.1"/>
    </source>
</evidence>
<gene>
    <name evidence="5" type="ORF">VR44_28285</name>
</gene>
<dbReference type="CDD" id="cd02440">
    <property type="entry name" value="AdoMet_MTases"/>
    <property type="match status" value="1"/>
</dbReference>
<dbReference type="GO" id="GO:0032259">
    <property type="term" value="P:methylation"/>
    <property type="evidence" value="ECO:0007669"/>
    <property type="project" value="UniProtKB-KW"/>
</dbReference>
<evidence type="ECO:0000256" key="3">
    <source>
        <dbReference type="ARBA" id="ARBA00022691"/>
    </source>
</evidence>
<keyword evidence="6" id="KW-1185">Reference proteome</keyword>
<sequence length="230" mass="25273">MLAQVSPWYAHAAQRLTTAPAHALTPPARMEWTTHPGLGPGAELLGRDLRGKRLLELGCGPGHNVAHLAHHHKAPTTGVDLIGLQVRRARSHYGHITGTTFSAGHALHHLQATTQTFDAIYSVFGAIGLVPPALLLAEISRHLAPGGVLAFSLPHPARAGRHPSPDDHPREDYVTMPDRTRHPIARWEYDAHRWAAHLSRTGLRITSALDLRHPRLDPWPTTLLITARKR</sequence>
<dbReference type="Gene3D" id="3.40.50.150">
    <property type="entry name" value="Vaccinia Virus protein VP39"/>
    <property type="match status" value="1"/>
</dbReference>
<dbReference type="OrthoDB" id="22151at2"/>
<dbReference type="RefSeq" id="WP_045950445.1">
    <property type="nucleotide sequence ID" value="NZ_JZWV01000862.1"/>
</dbReference>